<dbReference type="CTD" id="9698"/>
<comment type="subcellular location">
    <subcellularLocation>
        <location evidence="1">Cytoplasm</location>
        <location evidence="1">P-body</location>
    </subcellularLocation>
    <subcellularLocation>
        <location evidence="2">Cytoplasmic granule</location>
    </subcellularLocation>
</comment>
<dbReference type="EMBL" id="AAGW02062735">
    <property type="status" value="NOT_ANNOTATED_CDS"/>
    <property type="molecule type" value="Genomic_DNA"/>
</dbReference>
<dbReference type="GO" id="GO:0005829">
    <property type="term" value="C:cytosol"/>
    <property type="evidence" value="ECO:0007669"/>
    <property type="project" value="TreeGrafter"/>
</dbReference>
<evidence type="ECO:0000259" key="10">
    <source>
        <dbReference type="PROSITE" id="PS50303"/>
    </source>
</evidence>
<dbReference type="CDD" id="cd07920">
    <property type="entry name" value="Pumilio"/>
    <property type="match status" value="1"/>
</dbReference>
<feature type="repeat" description="Pumilio" evidence="8">
    <location>
        <begin position="1027"/>
        <end position="1066"/>
    </location>
</feature>
<dbReference type="Ensembl" id="ENSOCUT00000045098.1">
    <property type="protein sequence ID" value="ENSOCUP00000045572.1"/>
    <property type="gene ID" value="ENSOCUG00000008641.4"/>
</dbReference>
<evidence type="ECO:0000256" key="9">
    <source>
        <dbReference type="SAM" id="MobiDB-lite"/>
    </source>
</evidence>
<evidence type="ECO:0000313" key="11">
    <source>
        <dbReference type="Ensembl" id="ENSOCUP00000045572.1"/>
    </source>
</evidence>
<dbReference type="GO" id="GO:0035196">
    <property type="term" value="P:miRNA processing"/>
    <property type="evidence" value="ECO:0007669"/>
    <property type="project" value="TreeGrafter"/>
</dbReference>
<dbReference type="InterPro" id="IPR001313">
    <property type="entry name" value="Pumilio_RNA-bd_rpt"/>
</dbReference>
<evidence type="ECO:0000256" key="2">
    <source>
        <dbReference type="ARBA" id="ARBA00004463"/>
    </source>
</evidence>
<dbReference type="PROSITE" id="PS50303">
    <property type="entry name" value="PUM_HD"/>
    <property type="match status" value="1"/>
</dbReference>
<dbReference type="InterPro" id="IPR016024">
    <property type="entry name" value="ARM-type_fold"/>
</dbReference>
<feature type="domain" description="PUM-HD" evidence="10">
    <location>
        <begin position="750"/>
        <end position="1092"/>
    </location>
</feature>
<dbReference type="SMART" id="SM00025">
    <property type="entry name" value="Pumilio"/>
    <property type="match status" value="8"/>
</dbReference>
<reference evidence="11 12" key="1">
    <citation type="journal article" date="2011" name="Nature">
        <title>A high-resolution map of human evolutionary constraint using 29 mammals.</title>
        <authorList>
            <person name="Lindblad-Toh K."/>
            <person name="Garber M."/>
            <person name="Zuk O."/>
            <person name="Lin M.F."/>
            <person name="Parker B.J."/>
            <person name="Washietl S."/>
            <person name="Kheradpour P."/>
            <person name="Ernst J."/>
            <person name="Jordan G."/>
            <person name="Mauceli E."/>
            <person name="Ward L.D."/>
            <person name="Lowe C.B."/>
            <person name="Holloway A.K."/>
            <person name="Clamp M."/>
            <person name="Gnerre S."/>
            <person name="Alfoldi J."/>
            <person name="Beal K."/>
            <person name="Chang J."/>
            <person name="Clawson H."/>
            <person name="Cuff J."/>
            <person name="Di Palma F."/>
            <person name="Fitzgerald S."/>
            <person name="Flicek P."/>
            <person name="Guttman M."/>
            <person name="Hubisz M.J."/>
            <person name="Jaffe D.B."/>
            <person name="Jungreis I."/>
            <person name="Kent W.J."/>
            <person name="Kostka D."/>
            <person name="Lara M."/>
            <person name="Martins A.L."/>
            <person name="Massingham T."/>
            <person name="Moltke I."/>
            <person name="Raney B.J."/>
            <person name="Rasmussen M.D."/>
            <person name="Robinson J."/>
            <person name="Stark A."/>
            <person name="Vilella A.J."/>
            <person name="Wen J."/>
            <person name="Xie X."/>
            <person name="Zody M.C."/>
            <person name="Baldwin J."/>
            <person name="Bloom T."/>
            <person name="Chin C.W."/>
            <person name="Heiman D."/>
            <person name="Nicol R."/>
            <person name="Nusbaum C."/>
            <person name="Young S."/>
            <person name="Wilkinson J."/>
            <person name="Worley K.C."/>
            <person name="Kovar C.L."/>
            <person name="Muzny D.M."/>
            <person name="Gibbs R.A."/>
            <person name="Cree A."/>
            <person name="Dihn H.H."/>
            <person name="Fowler G."/>
            <person name="Jhangiani S."/>
            <person name="Joshi V."/>
            <person name="Lee S."/>
            <person name="Lewis L.R."/>
            <person name="Nazareth L.V."/>
            <person name="Okwuonu G."/>
            <person name="Santibanez J."/>
            <person name="Warren W.C."/>
            <person name="Mardis E.R."/>
            <person name="Weinstock G.M."/>
            <person name="Wilson R.K."/>
            <person name="Delehaunty K."/>
            <person name="Dooling D."/>
            <person name="Fronik C."/>
            <person name="Fulton L."/>
            <person name="Fulton B."/>
            <person name="Graves T."/>
            <person name="Minx P."/>
            <person name="Sodergren E."/>
            <person name="Birney E."/>
            <person name="Margulies E.H."/>
            <person name="Herrero J."/>
            <person name="Green E.D."/>
            <person name="Haussler D."/>
            <person name="Siepel A."/>
            <person name="Goldman N."/>
            <person name="Pollard K.S."/>
            <person name="Pedersen J.S."/>
            <person name="Lander E.S."/>
            <person name="Kellis M."/>
        </authorList>
    </citation>
    <scope>NUCLEOTIDE SEQUENCE [LARGE SCALE GENOMIC DNA]</scope>
    <source>
        <strain evidence="11 12">Thorbecke inbred</strain>
    </source>
</reference>
<keyword evidence="4" id="KW-0677">Repeat</keyword>
<feature type="repeat" description="Pumilio" evidence="8">
    <location>
        <begin position="880"/>
        <end position="915"/>
    </location>
</feature>
<dbReference type="GO" id="GO:0000932">
    <property type="term" value="C:P-body"/>
    <property type="evidence" value="ECO:0007669"/>
    <property type="project" value="UniProtKB-SubCell"/>
</dbReference>
<dbReference type="EMBL" id="AAGW02062733">
    <property type="status" value="NOT_ANNOTATED_CDS"/>
    <property type="molecule type" value="Genomic_DNA"/>
</dbReference>
<evidence type="ECO:0000256" key="4">
    <source>
        <dbReference type="ARBA" id="ARBA00022737"/>
    </source>
</evidence>
<dbReference type="GO" id="GO:0003730">
    <property type="term" value="F:mRNA 3'-UTR binding"/>
    <property type="evidence" value="ECO:0007669"/>
    <property type="project" value="TreeGrafter"/>
</dbReference>
<dbReference type="GeneID" id="100348757"/>
<reference evidence="11" key="2">
    <citation type="submission" date="2025-08" db="UniProtKB">
        <authorList>
            <consortium name="Ensembl"/>
        </authorList>
    </citation>
    <scope>IDENTIFICATION</scope>
    <source>
        <strain evidence="11">Thorbecke</strain>
    </source>
</reference>
<keyword evidence="3" id="KW-0963">Cytoplasm</keyword>
<evidence type="ECO:0000256" key="6">
    <source>
        <dbReference type="ARBA" id="ARBA00022884"/>
    </source>
</evidence>
<feature type="region of interest" description="Disordered" evidence="9">
    <location>
        <begin position="233"/>
        <end position="268"/>
    </location>
</feature>
<dbReference type="InterPro" id="IPR033133">
    <property type="entry name" value="PUM-HD"/>
</dbReference>
<reference evidence="11" key="3">
    <citation type="submission" date="2025-09" db="UniProtKB">
        <authorList>
            <consortium name="Ensembl"/>
        </authorList>
    </citation>
    <scope>IDENTIFICATION</scope>
    <source>
        <strain evidence="11">Thorbecke</strain>
    </source>
</reference>
<proteinExistence type="predicted"/>
<dbReference type="GO" id="GO:0006417">
    <property type="term" value="P:regulation of translation"/>
    <property type="evidence" value="ECO:0007669"/>
    <property type="project" value="UniProtKB-KW"/>
</dbReference>
<dbReference type="InterPro" id="IPR033712">
    <property type="entry name" value="Pumilio_RNA-bd"/>
</dbReference>
<evidence type="ECO:0000256" key="1">
    <source>
        <dbReference type="ARBA" id="ARBA00004201"/>
    </source>
</evidence>
<dbReference type="PANTHER" id="PTHR12537">
    <property type="entry name" value="RNA BINDING PROTEIN PUMILIO-RELATED"/>
    <property type="match status" value="1"/>
</dbReference>
<feature type="repeat" description="Pumilio" evidence="8">
    <location>
        <begin position="988"/>
        <end position="1023"/>
    </location>
</feature>
<dbReference type="AlphaFoldDB" id="A0A5F9DIY6"/>
<dbReference type="Proteomes" id="UP000001811">
    <property type="component" value="Chromosome 13"/>
</dbReference>
<dbReference type="GeneTree" id="ENSGT00940000158079"/>
<feature type="compositionally biased region" description="Low complexity" evidence="9">
    <location>
        <begin position="486"/>
        <end position="503"/>
    </location>
</feature>
<feature type="region of interest" description="Disordered" evidence="9">
    <location>
        <begin position="614"/>
        <end position="652"/>
    </location>
</feature>
<feature type="compositionally biased region" description="Basic and acidic residues" evidence="9">
    <location>
        <begin position="250"/>
        <end position="268"/>
    </location>
</feature>
<evidence type="ECO:0000256" key="7">
    <source>
        <dbReference type="ARBA" id="ARBA00040564"/>
    </source>
</evidence>
<evidence type="ECO:0000313" key="12">
    <source>
        <dbReference type="Proteomes" id="UP000001811"/>
    </source>
</evidence>
<dbReference type="Pfam" id="PF00806">
    <property type="entry name" value="PUF"/>
    <property type="match status" value="8"/>
</dbReference>
<keyword evidence="12" id="KW-1185">Reference proteome</keyword>
<evidence type="ECO:0000256" key="3">
    <source>
        <dbReference type="ARBA" id="ARBA00022490"/>
    </source>
</evidence>
<sequence length="1110" mass="118772">MSVACVLKRKAVLWQDSFSPHLKHHPQEPANPNMPVVLTSGTGSQAQPQPAANQALAAGTHSSPVPGSIGVAGRSQDDAMVDYFFQRQHGEQLGGGGSGGGGYNNSKHRWPTGDNIHAEHQVRSMDELNHDFQALALEGRAMGEQLLPGKKFWETDESSKDGPKGIFLGDQWRDSAWGTSDHSVSQPIMVQRRPGQNFHVNSEVNSVLSPRSESGGLGVSMVEYVLSSSPGDSCLRKGGFGPRDADSDENDKGEKKNKGTFEGDKLGDLKEEGDVMDKTNGLPVQNGIDADVKDFSRTPGNCQNSANEVDLLGPNQNGSEGLAQLTSTNGAKPVEDFSNMESQSVPLDPMEHVGMEPLQFDYSGTQVPVDSAAATVGLFDYNSQQQLFQRPNALAVQQLTAAQQQQYALAAAHQPHIAGLAPAAFVPNPYIISAAPPGTDPYTAGLAAAATLGPAVVPHQYYGVTPWGVYPASLFQQQAAAAAAATNSANQQTTPQAQQGQQQVLRGGASQRPLTPNQNQQGQQTDPLVAAAAVNSALAFGQGLAAGMPGYPVLAPAAYYDQTGALVVNAGARNGLGAPVRLVAPAPVIISSSAAQAAVAAAAASANGAAGGLAGTTNGPFRPLGTQQPQPQPQQQPSTNLASSSFYGNNSLSSSSQSSSLFSQGSAQPANTSLGFGSSSSLGATLGSALGGFGTAGGLTNGSGRYISAAPGAEAKYRSASSASSLFSPSSTLFSSSRLRYGMSDVMPSGRSRLLEDFRNNRYPNLQLREIAGHIMEFSQDQHGSRFIQLKLERATTAERQLVFNEILQAAYQLMVDVFGNYVIQKFFEFGSHEQKLALAERIRGHVLSLALQMYGCRVIQKALEFIPADQQVINEMVRELDGHVLKCVKDQNGNHVVQKCIECVQPQSLQFIIDAFKGQVFALSTHPYGCRVIQRILEHCLPDQTLPILEELHQHTEQLVQDQYGNYVIQHVLEHGRPEDKSKIVAEIRGNVLVLSQHKFASNVVEKCVTHASRTERAVLIDEVCTMNDGPHSALYTMMKDQYANYVVQKMIDVAEPGQRKIVMHKIRPHIATLRKYTYGKHILAKLEKYYMKNGVDLGPICGPPNGII</sequence>
<keyword evidence="5" id="KW-0810">Translation regulation</keyword>
<feature type="region of interest" description="Disordered" evidence="9">
    <location>
        <begin position="486"/>
        <end position="525"/>
    </location>
</feature>
<gene>
    <name evidence="11" type="primary">PUM1</name>
</gene>
<dbReference type="SUPFAM" id="SSF48371">
    <property type="entry name" value="ARM repeat"/>
    <property type="match status" value="1"/>
</dbReference>
<dbReference type="EMBL" id="AAGW02062734">
    <property type="status" value="NOT_ANNOTATED_CDS"/>
    <property type="molecule type" value="Genomic_DNA"/>
</dbReference>
<dbReference type="Gene3D" id="1.25.10.10">
    <property type="entry name" value="Leucine-rich Repeat Variant"/>
    <property type="match status" value="1"/>
</dbReference>
<dbReference type="RefSeq" id="XP_069934984.1">
    <property type="nucleotide sequence ID" value="XM_070078883.1"/>
</dbReference>
<evidence type="ECO:0000256" key="5">
    <source>
        <dbReference type="ARBA" id="ARBA00022845"/>
    </source>
</evidence>
<evidence type="ECO:0000256" key="8">
    <source>
        <dbReference type="PROSITE-ProRule" id="PRU00317"/>
    </source>
</evidence>
<dbReference type="FunFam" id="1.25.10.10:FF:000004">
    <property type="entry name" value="Pumilio homolog 1 isoform 2"/>
    <property type="match status" value="1"/>
</dbReference>
<feature type="repeat" description="Pumilio" evidence="8">
    <location>
        <begin position="952"/>
        <end position="987"/>
    </location>
</feature>
<dbReference type="PROSITE" id="PS50302">
    <property type="entry name" value="PUM"/>
    <property type="match status" value="8"/>
</dbReference>
<feature type="repeat" description="Pumilio" evidence="8">
    <location>
        <begin position="842"/>
        <end position="879"/>
    </location>
</feature>
<feature type="repeat" description="Pumilio" evidence="8">
    <location>
        <begin position="916"/>
        <end position="951"/>
    </location>
</feature>
<dbReference type="PANTHER" id="PTHR12537:SF1">
    <property type="entry name" value="PUMILIO HOMOLOG 1"/>
    <property type="match status" value="1"/>
</dbReference>
<dbReference type="GO" id="GO:0043488">
    <property type="term" value="P:regulation of mRNA stability"/>
    <property type="evidence" value="ECO:0007669"/>
    <property type="project" value="TreeGrafter"/>
</dbReference>
<feature type="repeat" description="Pumilio" evidence="8">
    <location>
        <begin position="806"/>
        <end position="841"/>
    </location>
</feature>
<name>A0A5F9DIY6_RABIT</name>
<keyword evidence="6" id="KW-0694">RNA-binding</keyword>
<dbReference type="InterPro" id="IPR011989">
    <property type="entry name" value="ARM-like"/>
</dbReference>
<feature type="compositionally biased region" description="Polar residues" evidence="9">
    <location>
        <begin position="512"/>
        <end position="525"/>
    </location>
</feature>
<protein>
    <recommendedName>
        <fullName evidence="7">Pumilio homolog 1</fullName>
    </recommendedName>
</protein>
<dbReference type="Bgee" id="ENSOCUG00000008641">
    <property type="expression patterns" value="Expressed in left lung and 18 other cell types or tissues"/>
</dbReference>
<feature type="compositionally biased region" description="Low complexity" evidence="9">
    <location>
        <begin position="45"/>
        <end position="58"/>
    </location>
</feature>
<feature type="region of interest" description="Disordered" evidence="9">
    <location>
        <begin position="22"/>
        <end position="73"/>
    </location>
</feature>
<accession>A0A5F9DIY6</accession>
<feature type="compositionally biased region" description="Low complexity" evidence="9">
    <location>
        <begin position="627"/>
        <end position="652"/>
    </location>
</feature>
<dbReference type="EMBL" id="AAGW02062732">
    <property type="status" value="NOT_ANNOTATED_CDS"/>
    <property type="molecule type" value="Genomic_DNA"/>
</dbReference>
<feature type="repeat" description="Pumilio" evidence="8">
    <location>
        <begin position="770"/>
        <end position="805"/>
    </location>
</feature>
<organism evidence="11 12">
    <name type="scientific">Oryctolagus cuniculus</name>
    <name type="common">Rabbit</name>
    <dbReference type="NCBI Taxonomy" id="9986"/>
    <lineage>
        <taxon>Eukaryota</taxon>
        <taxon>Metazoa</taxon>
        <taxon>Chordata</taxon>
        <taxon>Craniata</taxon>
        <taxon>Vertebrata</taxon>
        <taxon>Euteleostomi</taxon>
        <taxon>Mammalia</taxon>
        <taxon>Eutheria</taxon>
        <taxon>Euarchontoglires</taxon>
        <taxon>Glires</taxon>
        <taxon>Lagomorpha</taxon>
        <taxon>Leporidae</taxon>
        <taxon>Oryctolagus</taxon>
    </lineage>
</organism>
<dbReference type="EMBL" id="AAGW02062736">
    <property type="status" value="NOT_ANNOTATED_CDS"/>
    <property type="molecule type" value="Genomic_DNA"/>
</dbReference>